<gene>
    <name evidence="4" type="ORF">EB812_11250</name>
</gene>
<name>A0A6H3F698_9BACT</name>
<evidence type="ECO:0000256" key="1">
    <source>
        <dbReference type="ARBA" id="ARBA00002397"/>
    </source>
</evidence>
<dbReference type="Pfam" id="PF05130">
    <property type="entry name" value="FlgN"/>
    <property type="match status" value="1"/>
</dbReference>
<dbReference type="Gene3D" id="1.20.58.300">
    <property type="entry name" value="FlgN-like"/>
    <property type="match status" value="1"/>
</dbReference>
<dbReference type="RefSeq" id="WP_130958309.1">
    <property type="nucleotide sequence ID" value="NZ_DBFBQU010000219.1"/>
</dbReference>
<keyword evidence="4" id="KW-0282">Flagellum</keyword>
<dbReference type="InterPro" id="IPR036679">
    <property type="entry name" value="FlgN-like_sf"/>
</dbReference>
<dbReference type="EMBL" id="SIXC01000018">
    <property type="protein sequence ID" value="TBH78220.1"/>
    <property type="molecule type" value="Genomic_DNA"/>
</dbReference>
<dbReference type="GO" id="GO:0044780">
    <property type="term" value="P:bacterial-type flagellum assembly"/>
    <property type="evidence" value="ECO:0007669"/>
    <property type="project" value="InterPro"/>
</dbReference>
<evidence type="ECO:0000256" key="2">
    <source>
        <dbReference type="ARBA" id="ARBA00007703"/>
    </source>
</evidence>
<evidence type="ECO:0000313" key="5">
    <source>
        <dbReference type="Proteomes" id="UP000292919"/>
    </source>
</evidence>
<dbReference type="Proteomes" id="UP000292919">
    <property type="component" value="Unassembled WGS sequence"/>
</dbReference>
<organism evidence="4 5">
    <name type="scientific">Desulfovibrio legallii</name>
    <dbReference type="NCBI Taxonomy" id="571438"/>
    <lineage>
        <taxon>Bacteria</taxon>
        <taxon>Pseudomonadati</taxon>
        <taxon>Thermodesulfobacteriota</taxon>
        <taxon>Desulfovibrionia</taxon>
        <taxon>Desulfovibrionales</taxon>
        <taxon>Desulfovibrionaceae</taxon>
        <taxon>Desulfovibrio</taxon>
    </lineage>
</organism>
<dbReference type="InterPro" id="IPR007809">
    <property type="entry name" value="FlgN-like"/>
</dbReference>
<keyword evidence="5" id="KW-1185">Reference proteome</keyword>
<comment type="function">
    <text evidence="1">Required for the efficient initiation of filament assembly.</text>
</comment>
<dbReference type="AlphaFoldDB" id="A0A6H3F698"/>
<evidence type="ECO:0000313" key="4">
    <source>
        <dbReference type="EMBL" id="TBH78220.1"/>
    </source>
</evidence>
<keyword evidence="3" id="KW-1005">Bacterial flagellum biogenesis</keyword>
<evidence type="ECO:0000256" key="3">
    <source>
        <dbReference type="ARBA" id="ARBA00022795"/>
    </source>
</evidence>
<comment type="similarity">
    <text evidence="2">Belongs to the FlgN family.</text>
</comment>
<keyword evidence="4" id="KW-0969">Cilium</keyword>
<comment type="caution">
    <text evidence="4">The sequence shown here is derived from an EMBL/GenBank/DDBJ whole genome shotgun (WGS) entry which is preliminary data.</text>
</comment>
<protein>
    <submittedName>
        <fullName evidence="4">Flagellar protein FlgN</fullName>
    </submittedName>
</protein>
<sequence length="160" mass="17433">MYASLHASLHRQAKALELLCQLLEEEYGILLSRRADDVAGLEFSIQELIRQLAVEKVTVITAMNGVRVTDYAAELCAAPGREAEGVALHDLVRAVDKAEQRASRQASRNSQLALALLDQSSRSLQALTRQALPVPADTYGRKGGMRARAHPQAAFISGRL</sequence>
<reference evidence="4 5" key="1">
    <citation type="submission" date="2018-12" db="EMBL/GenBank/DDBJ databases">
        <title>First genome draft of Desulfovibrio legallis sp. nov.</title>
        <authorList>
            <person name="Ben Dhia O."/>
            <person name="Najjari A."/>
            <person name="Ferjani R."/>
            <person name="Fhoula I."/>
            <person name="Fardeau M.-L."/>
            <person name="Boudabbous A."/>
            <person name="Ouzari H.I."/>
        </authorList>
    </citation>
    <scope>NUCLEOTIDE SEQUENCE [LARGE SCALE GENOMIC DNA]</scope>
    <source>
        <strain evidence="4 5">H1T</strain>
    </source>
</reference>
<accession>A0A6H3F698</accession>
<proteinExistence type="inferred from homology"/>
<dbReference type="SUPFAM" id="SSF140566">
    <property type="entry name" value="FlgN-like"/>
    <property type="match status" value="1"/>
</dbReference>
<keyword evidence="4" id="KW-0966">Cell projection</keyword>